<sequence>MKIKEIYEFLDKLSPFNLQESWDNSGLLIGNFEDEVSQIALSIDIDEKLIDSLENNTLLITHHPLIFSGLKELNFAKYPANLIQKMVQKNIANIAMHTNFDQTHLNEYVATEVLGYEIAKKDGFVAYLDVEEDFDLFVKKVSSVFGIHCMKTVKCANRVKRVALTTGSGCSLMRSLDADCFLTGDIKYHDAMEAKSLNLSLIDIGHYESECFFAQILQKHLKILDLKVIIASSENPFTYI</sequence>
<dbReference type="FunFam" id="3.40.1390.30:FF:000001">
    <property type="entry name" value="GTP cyclohydrolase 1 type 2"/>
    <property type="match status" value="1"/>
</dbReference>
<evidence type="ECO:0008006" key="4">
    <source>
        <dbReference type="Google" id="ProtNLM"/>
    </source>
</evidence>
<dbReference type="EMBL" id="FPHH01000167">
    <property type="protein sequence ID" value="SFV70999.1"/>
    <property type="molecule type" value="Genomic_DNA"/>
</dbReference>
<dbReference type="Gene3D" id="3.40.1390.30">
    <property type="entry name" value="NIF3 (NGG1p interacting factor 3)-like"/>
    <property type="match status" value="2"/>
</dbReference>
<evidence type="ECO:0000256" key="2">
    <source>
        <dbReference type="ARBA" id="ARBA00022723"/>
    </source>
</evidence>
<keyword evidence="2" id="KW-0479">Metal-binding</keyword>
<dbReference type="InterPro" id="IPR002678">
    <property type="entry name" value="DUF34/NIF3"/>
</dbReference>
<dbReference type="InterPro" id="IPR036069">
    <property type="entry name" value="DUF34/NIF3_sf"/>
</dbReference>
<dbReference type="GO" id="GO:0046872">
    <property type="term" value="F:metal ion binding"/>
    <property type="evidence" value="ECO:0007669"/>
    <property type="project" value="UniProtKB-KW"/>
</dbReference>
<comment type="similarity">
    <text evidence="1">Belongs to the GTP cyclohydrolase I type 2/NIF3 family.</text>
</comment>
<dbReference type="Pfam" id="PF01784">
    <property type="entry name" value="DUF34_NIF3"/>
    <property type="match status" value="1"/>
</dbReference>
<dbReference type="PANTHER" id="PTHR13799:SF14">
    <property type="entry name" value="GTP CYCLOHYDROLASE 1 TYPE 2 HOMOLOG"/>
    <property type="match status" value="1"/>
</dbReference>
<evidence type="ECO:0000313" key="3">
    <source>
        <dbReference type="EMBL" id="SFV70999.1"/>
    </source>
</evidence>
<dbReference type="AlphaFoldDB" id="A0A1W1CYZ5"/>
<dbReference type="PANTHER" id="PTHR13799">
    <property type="entry name" value="NGG1 INTERACTING FACTOR 3"/>
    <property type="match status" value="1"/>
</dbReference>
<accession>A0A1W1CYZ5</accession>
<protein>
    <recommendedName>
        <fullName evidence="4">Nif3-like dinuclear metal center hexameric protein</fullName>
    </recommendedName>
</protein>
<dbReference type="SUPFAM" id="SSF102705">
    <property type="entry name" value="NIF3 (NGG1p interacting factor 3)-like"/>
    <property type="match status" value="1"/>
</dbReference>
<organism evidence="3">
    <name type="scientific">hydrothermal vent metagenome</name>
    <dbReference type="NCBI Taxonomy" id="652676"/>
    <lineage>
        <taxon>unclassified sequences</taxon>
        <taxon>metagenomes</taxon>
        <taxon>ecological metagenomes</taxon>
    </lineage>
</organism>
<name>A0A1W1CYZ5_9ZZZZ</name>
<reference evidence="3" key="1">
    <citation type="submission" date="2016-10" db="EMBL/GenBank/DDBJ databases">
        <authorList>
            <person name="de Groot N.N."/>
        </authorList>
    </citation>
    <scope>NUCLEOTIDE SEQUENCE</scope>
</reference>
<dbReference type="GO" id="GO:0005737">
    <property type="term" value="C:cytoplasm"/>
    <property type="evidence" value="ECO:0007669"/>
    <property type="project" value="TreeGrafter"/>
</dbReference>
<gene>
    <name evidence="3" type="ORF">MNB_SM-5-1456</name>
</gene>
<proteinExistence type="inferred from homology"/>
<dbReference type="NCBIfam" id="TIGR00486">
    <property type="entry name" value="YbgI_SA1388"/>
    <property type="match status" value="1"/>
</dbReference>
<evidence type="ECO:0000256" key="1">
    <source>
        <dbReference type="ARBA" id="ARBA00006964"/>
    </source>
</evidence>